<dbReference type="InterPro" id="IPR011990">
    <property type="entry name" value="TPR-like_helical_dom_sf"/>
</dbReference>
<dbReference type="OrthoDB" id="762539at2759"/>
<keyword evidence="2" id="KW-1185">Reference proteome</keyword>
<name>A0A9Q1QSF8_9CARY</name>
<gene>
    <name evidence="1" type="ORF">Cgig2_007419</name>
</gene>
<protein>
    <recommendedName>
        <fullName evidence="3">Pentatricopeptide repeat-containing protein</fullName>
    </recommendedName>
</protein>
<proteinExistence type="predicted"/>
<dbReference type="PANTHER" id="PTHR47493">
    <property type="entry name" value="OS08G0520200 PROTEIN"/>
    <property type="match status" value="1"/>
</dbReference>
<reference evidence="1" key="1">
    <citation type="submission" date="2022-04" db="EMBL/GenBank/DDBJ databases">
        <title>Carnegiea gigantea Genome sequencing and assembly v2.</title>
        <authorList>
            <person name="Copetti D."/>
            <person name="Sanderson M.J."/>
            <person name="Burquez A."/>
            <person name="Wojciechowski M.F."/>
        </authorList>
    </citation>
    <scope>NUCLEOTIDE SEQUENCE</scope>
    <source>
        <strain evidence="1">SGP5-SGP5p</strain>
        <tissue evidence="1">Aerial part</tissue>
    </source>
</reference>
<dbReference type="EMBL" id="JAKOGI010000007">
    <property type="protein sequence ID" value="KAJ8451936.1"/>
    <property type="molecule type" value="Genomic_DNA"/>
</dbReference>
<organism evidence="1 2">
    <name type="scientific">Carnegiea gigantea</name>
    <dbReference type="NCBI Taxonomy" id="171969"/>
    <lineage>
        <taxon>Eukaryota</taxon>
        <taxon>Viridiplantae</taxon>
        <taxon>Streptophyta</taxon>
        <taxon>Embryophyta</taxon>
        <taxon>Tracheophyta</taxon>
        <taxon>Spermatophyta</taxon>
        <taxon>Magnoliopsida</taxon>
        <taxon>eudicotyledons</taxon>
        <taxon>Gunneridae</taxon>
        <taxon>Pentapetalae</taxon>
        <taxon>Caryophyllales</taxon>
        <taxon>Cactineae</taxon>
        <taxon>Cactaceae</taxon>
        <taxon>Cactoideae</taxon>
        <taxon>Echinocereeae</taxon>
        <taxon>Carnegiea</taxon>
    </lineage>
</organism>
<dbReference type="Gene3D" id="1.25.40.10">
    <property type="entry name" value="Tetratricopeptide repeat domain"/>
    <property type="match status" value="2"/>
</dbReference>
<dbReference type="Proteomes" id="UP001153076">
    <property type="component" value="Unassembled WGS sequence"/>
</dbReference>
<evidence type="ECO:0008006" key="3">
    <source>
        <dbReference type="Google" id="ProtNLM"/>
    </source>
</evidence>
<evidence type="ECO:0000313" key="1">
    <source>
        <dbReference type="EMBL" id="KAJ8451936.1"/>
    </source>
</evidence>
<sequence length="433" mass="49712">MRALHLPPESLPPWLHGSVKLSHSNVVSTQNKPIPTLVLAGKKQHQKEDPVFTYPTKPLGFKHMTHSTPIHLYLHDMRPENDLSLKKYANSAVDMISLAENGCVQDAESLWNEFLYSSLRPSIHLVSSLVIAYAKSGNFNQISRVLSQIRGRDFSWLPQAYSLSISCFGIGGRLDLMENALNEMVSLGFRVDSATANAYVVYYSKYGSLAEMEAAYGRLKRSRILIEEEGIRAMSFAYMKEKKFYKLGEFLRNVGLGRRNVGNLLWNLLLLSYAVNFKMKSLQREFLGMLGAGFRPDLTSFNIRALAFSKMNLFWDLHLSLEHMRHDNVVPDLVTYGCVVDAYMAKRMGRNLDFALKKMVNLDEYPSVATDSFVFEAMGKGDFHLASEAFLEFNEHKKWTYRKLIEIYLKKRHRRWIFGIMHKRSKNKPVLEC</sequence>
<evidence type="ECO:0000313" key="2">
    <source>
        <dbReference type="Proteomes" id="UP001153076"/>
    </source>
</evidence>
<dbReference type="PANTHER" id="PTHR47493:SF1">
    <property type="entry name" value="OS08G0520200 PROTEIN"/>
    <property type="match status" value="1"/>
</dbReference>
<dbReference type="AlphaFoldDB" id="A0A9Q1QSF8"/>
<comment type="caution">
    <text evidence="1">The sequence shown here is derived from an EMBL/GenBank/DDBJ whole genome shotgun (WGS) entry which is preliminary data.</text>
</comment>
<accession>A0A9Q1QSF8</accession>